<evidence type="ECO:0000256" key="1">
    <source>
        <dbReference type="SAM" id="MobiDB-lite"/>
    </source>
</evidence>
<accession>A0A5P2C700</accession>
<reference evidence="2 3" key="1">
    <citation type="submission" date="2018-05" db="EMBL/GenBank/DDBJ databases">
        <title>Streptomyces venezuelae.</title>
        <authorList>
            <person name="Kim W."/>
            <person name="Lee N."/>
            <person name="Cho B.-K."/>
        </authorList>
    </citation>
    <scope>NUCLEOTIDE SEQUENCE [LARGE SCALE GENOMIC DNA]</scope>
    <source>
        <strain evidence="2 3">ATCC 14584</strain>
    </source>
</reference>
<protein>
    <submittedName>
        <fullName evidence="2">Uncharacterized protein</fullName>
    </submittedName>
</protein>
<sequence>MRRGQQRTHLGRVRGVVEDDQDAPFGEQGAVGGGRVLGAARVRPRRTQRVEETPQDDGGRDGALVAV</sequence>
<dbReference type="Proteomes" id="UP000322927">
    <property type="component" value="Chromosome"/>
</dbReference>
<gene>
    <name evidence="2" type="ORF">DEJ48_35525</name>
</gene>
<dbReference type="AlphaFoldDB" id="A0A5P2C700"/>
<evidence type="ECO:0000313" key="2">
    <source>
        <dbReference type="EMBL" id="QES38020.1"/>
    </source>
</evidence>
<proteinExistence type="predicted"/>
<feature type="compositionally biased region" description="Basic and acidic residues" evidence="1">
    <location>
        <begin position="48"/>
        <end position="60"/>
    </location>
</feature>
<feature type="region of interest" description="Disordered" evidence="1">
    <location>
        <begin position="1"/>
        <end position="67"/>
    </location>
</feature>
<evidence type="ECO:0000313" key="3">
    <source>
        <dbReference type="Proteomes" id="UP000322927"/>
    </source>
</evidence>
<dbReference type="EMBL" id="CP029192">
    <property type="protein sequence ID" value="QES38020.1"/>
    <property type="molecule type" value="Genomic_DNA"/>
</dbReference>
<feature type="compositionally biased region" description="Basic residues" evidence="1">
    <location>
        <begin position="1"/>
        <end position="12"/>
    </location>
</feature>
<organism evidence="2 3">
    <name type="scientific">Streptomyces venezuelae</name>
    <dbReference type="NCBI Taxonomy" id="54571"/>
    <lineage>
        <taxon>Bacteria</taxon>
        <taxon>Bacillati</taxon>
        <taxon>Actinomycetota</taxon>
        <taxon>Actinomycetes</taxon>
        <taxon>Kitasatosporales</taxon>
        <taxon>Streptomycetaceae</taxon>
        <taxon>Streptomyces</taxon>
    </lineage>
</organism>
<name>A0A5P2C700_STRVZ</name>